<dbReference type="OrthoDB" id="4062651at2759"/>
<evidence type="ECO:0000313" key="3">
    <source>
        <dbReference type="EMBL" id="PMD49796.1"/>
    </source>
</evidence>
<dbReference type="PANTHER" id="PTHR37542">
    <property type="entry name" value="HELO DOMAIN-CONTAINING PROTEIN-RELATED"/>
    <property type="match status" value="1"/>
</dbReference>
<evidence type="ECO:0000313" key="4">
    <source>
        <dbReference type="Proteomes" id="UP000235371"/>
    </source>
</evidence>
<dbReference type="PROSITE" id="PS50011">
    <property type="entry name" value="PROTEIN_KINASE_DOM"/>
    <property type="match status" value="2"/>
</dbReference>
<dbReference type="InterPro" id="IPR017441">
    <property type="entry name" value="Protein_kinase_ATP_BS"/>
</dbReference>
<keyword evidence="4" id="KW-1185">Reference proteome</keyword>
<organism evidence="3 4">
    <name type="scientific">Hyaloscypha bicolor E</name>
    <dbReference type="NCBI Taxonomy" id="1095630"/>
    <lineage>
        <taxon>Eukaryota</taxon>
        <taxon>Fungi</taxon>
        <taxon>Dikarya</taxon>
        <taxon>Ascomycota</taxon>
        <taxon>Pezizomycotina</taxon>
        <taxon>Leotiomycetes</taxon>
        <taxon>Helotiales</taxon>
        <taxon>Hyaloscyphaceae</taxon>
        <taxon>Hyaloscypha</taxon>
        <taxon>Hyaloscypha bicolor</taxon>
    </lineage>
</organism>
<sequence>MKKLRDSIDGLRCKNYQSRYFVPRQSLVKLLQTDIIQSELRGIVPLHQLPEIVQTIFRKGQLIFAILVLIDHLEYIAKFIESDQLQPNWLDHRLPFDQQTLETMMEAVPASRFYEKQWEFTAPVFTPFMLRRHLTDDTILPFHSENKIGSGGFGDVYHITINTAHQSFDDSIHQLVRKDLQPHSQDYEVELQNLSTLKLLRHPNISELLGCYTYRGIHSFIFPRAKGGDLHKFLRSPLPDAFIDNSSFLLALAGLASAVASVHNFVAEELPLAYIGCHHDLKAANILVDGNRFILADFGLARFKPPFESSATPAKVRHGFSIAPECQTLDNTFELHLVHRSSDIWSLGCIMLDVVTYMLKGPDGVASFESKREFQIGQFEYAYYHKGSKPNPVVTAWIEELGRQQGAVEQLLLELIAQCLQLDPQLRPGAGIVEASMIWIALFSLSQVALNLFDELPNNGNIHEISIESWVEKKRFESWMRSLGFATLPSDTCKLPGSLPFGLGQFEILSIHLKTLIGELIAIISKKREKHLRVFLPLRRLNTALYDSLPQAEKEKAQQISEILLLESGQLAKMRGVFDGDTTANLSKVSMLAQSKHDSQKVGLQLKAWSHDQEIARPKIGKTKLGQHFTGQVESSQGQRIKVIIDFKDYDDPLLRSKLYMRMEEISKLCLSVQNYEDVGLLKCRGYFHDQDRRSFGLVYDLPEAKDGLTGLENNPITLYHYISGKQPHILKPPLGYRFQLALNVATSLNEVHKIGWFHKALTSSNIIMYPQSMHQTRPYLVGFRHSRPNETTTFTEGPPSDQDIKGYQHPQYLKKDLRYSVNYDYYSLGIVLLEIGLWLPLTAIVEDQSLSAEEIRQKVLSKRLPVLGHSMGSNYQSIVEACLGDTFTSAEDEEADEASPQSQLHFQSKVLNQLSRLSSLDI</sequence>
<dbReference type="PANTHER" id="PTHR37542:SF3">
    <property type="entry name" value="PRION-INHIBITION AND PROPAGATION HELO DOMAIN-CONTAINING PROTEIN"/>
    <property type="match status" value="1"/>
</dbReference>
<dbReference type="InParanoid" id="A0A2J6SGB3"/>
<evidence type="ECO:0000259" key="2">
    <source>
        <dbReference type="PROSITE" id="PS50011"/>
    </source>
</evidence>
<protein>
    <submittedName>
        <fullName evidence="3">Kinase-like protein</fullName>
    </submittedName>
</protein>
<name>A0A2J6SGB3_9HELO</name>
<dbReference type="GO" id="GO:0004672">
    <property type="term" value="F:protein kinase activity"/>
    <property type="evidence" value="ECO:0007669"/>
    <property type="project" value="InterPro"/>
</dbReference>
<dbReference type="SUPFAM" id="SSF56112">
    <property type="entry name" value="Protein kinase-like (PK-like)"/>
    <property type="match status" value="2"/>
</dbReference>
<accession>A0A2J6SGB3</accession>
<keyword evidence="1" id="KW-0547">Nucleotide-binding</keyword>
<dbReference type="Gene3D" id="1.10.510.10">
    <property type="entry name" value="Transferase(Phosphotransferase) domain 1"/>
    <property type="match status" value="2"/>
</dbReference>
<feature type="domain" description="Protein kinase" evidence="2">
    <location>
        <begin position="142"/>
        <end position="440"/>
    </location>
</feature>
<dbReference type="InterPro" id="IPR011009">
    <property type="entry name" value="Kinase-like_dom_sf"/>
</dbReference>
<dbReference type="EMBL" id="KZ613919">
    <property type="protein sequence ID" value="PMD49796.1"/>
    <property type="molecule type" value="Genomic_DNA"/>
</dbReference>
<dbReference type="RefSeq" id="XP_024726700.1">
    <property type="nucleotide sequence ID" value="XM_024876390.1"/>
</dbReference>
<dbReference type="Pfam" id="PF00069">
    <property type="entry name" value="Pkinase"/>
    <property type="match status" value="1"/>
</dbReference>
<dbReference type="PROSITE" id="PS00107">
    <property type="entry name" value="PROTEIN_KINASE_ATP"/>
    <property type="match status" value="1"/>
</dbReference>
<dbReference type="STRING" id="1095630.A0A2J6SGB3"/>
<evidence type="ECO:0000256" key="1">
    <source>
        <dbReference type="PROSITE-ProRule" id="PRU10141"/>
    </source>
</evidence>
<dbReference type="SMART" id="SM00220">
    <property type="entry name" value="S_TKc"/>
    <property type="match status" value="1"/>
</dbReference>
<proteinExistence type="predicted"/>
<dbReference type="AlphaFoldDB" id="A0A2J6SGB3"/>
<dbReference type="Proteomes" id="UP000235371">
    <property type="component" value="Unassembled WGS sequence"/>
</dbReference>
<keyword evidence="1" id="KW-0067">ATP-binding</keyword>
<keyword evidence="3" id="KW-0418">Kinase</keyword>
<keyword evidence="3" id="KW-0808">Transferase</keyword>
<reference evidence="3 4" key="1">
    <citation type="submission" date="2016-04" db="EMBL/GenBank/DDBJ databases">
        <title>A degradative enzymes factory behind the ericoid mycorrhizal symbiosis.</title>
        <authorList>
            <consortium name="DOE Joint Genome Institute"/>
            <person name="Martino E."/>
            <person name="Morin E."/>
            <person name="Grelet G."/>
            <person name="Kuo A."/>
            <person name="Kohler A."/>
            <person name="Daghino S."/>
            <person name="Barry K."/>
            <person name="Choi C."/>
            <person name="Cichocki N."/>
            <person name="Clum A."/>
            <person name="Copeland A."/>
            <person name="Hainaut M."/>
            <person name="Haridas S."/>
            <person name="Labutti K."/>
            <person name="Lindquist E."/>
            <person name="Lipzen A."/>
            <person name="Khouja H.-R."/>
            <person name="Murat C."/>
            <person name="Ohm R."/>
            <person name="Olson A."/>
            <person name="Spatafora J."/>
            <person name="Veneault-Fourrey C."/>
            <person name="Henrissat B."/>
            <person name="Grigoriev I."/>
            <person name="Martin F."/>
            <person name="Perotto S."/>
        </authorList>
    </citation>
    <scope>NUCLEOTIDE SEQUENCE [LARGE SCALE GENOMIC DNA]</scope>
    <source>
        <strain evidence="3 4">E</strain>
    </source>
</reference>
<gene>
    <name evidence="3" type="ORF">K444DRAFT_548671</name>
</gene>
<feature type="domain" description="Protein kinase" evidence="2">
    <location>
        <begin position="609"/>
        <end position="923"/>
    </location>
</feature>
<dbReference type="GO" id="GO:0005524">
    <property type="term" value="F:ATP binding"/>
    <property type="evidence" value="ECO:0007669"/>
    <property type="project" value="UniProtKB-UniRule"/>
</dbReference>
<dbReference type="GeneID" id="36584469"/>
<feature type="binding site" evidence="1">
    <location>
        <position position="178"/>
    </location>
    <ligand>
        <name>ATP</name>
        <dbReference type="ChEBI" id="CHEBI:30616"/>
    </ligand>
</feature>
<dbReference type="InterPro" id="IPR000719">
    <property type="entry name" value="Prot_kinase_dom"/>
</dbReference>